<protein>
    <submittedName>
        <fullName evidence="1">Uncharacterized protein</fullName>
    </submittedName>
</protein>
<organism evidence="1 2">
    <name type="scientific">Eretmocerus hayati</name>
    <dbReference type="NCBI Taxonomy" id="131215"/>
    <lineage>
        <taxon>Eukaryota</taxon>
        <taxon>Metazoa</taxon>
        <taxon>Ecdysozoa</taxon>
        <taxon>Arthropoda</taxon>
        <taxon>Hexapoda</taxon>
        <taxon>Insecta</taxon>
        <taxon>Pterygota</taxon>
        <taxon>Neoptera</taxon>
        <taxon>Endopterygota</taxon>
        <taxon>Hymenoptera</taxon>
        <taxon>Apocrita</taxon>
        <taxon>Proctotrupomorpha</taxon>
        <taxon>Chalcidoidea</taxon>
        <taxon>Aphelinidae</taxon>
        <taxon>Aphelininae</taxon>
        <taxon>Eretmocerus</taxon>
    </lineage>
</organism>
<dbReference type="EMBL" id="CM056741">
    <property type="protein sequence ID" value="KAJ8686034.1"/>
    <property type="molecule type" value="Genomic_DNA"/>
</dbReference>
<keyword evidence="2" id="KW-1185">Reference proteome</keyword>
<gene>
    <name evidence="1" type="ORF">QAD02_021827</name>
</gene>
<evidence type="ECO:0000313" key="2">
    <source>
        <dbReference type="Proteomes" id="UP001239111"/>
    </source>
</evidence>
<comment type="caution">
    <text evidence="1">The sequence shown here is derived from an EMBL/GenBank/DDBJ whole genome shotgun (WGS) entry which is preliminary data.</text>
</comment>
<accession>A0ACC2PR12</accession>
<evidence type="ECO:0000313" key="1">
    <source>
        <dbReference type="EMBL" id="KAJ8686034.1"/>
    </source>
</evidence>
<name>A0ACC2PR12_9HYME</name>
<proteinExistence type="predicted"/>
<reference evidence="1" key="1">
    <citation type="submission" date="2023-04" db="EMBL/GenBank/DDBJ databases">
        <title>A chromosome-level genome assembly of the parasitoid wasp Eretmocerus hayati.</title>
        <authorList>
            <person name="Zhong Y."/>
            <person name="Liu S."/>
            <person name="Liu Y."/>
        </authorList>
    </citation>
    <scope>NUCLEOTIDE SEQUENCE</scope>
    <source>
        <strain evidence="1">ZJU_SS_LIU_2023</strain>
    </source>
</reference>
<sequence>MIELKYMGPVEKSQVSVTYAARDINFENSIAENCNKSIAAKLRKIITFSRKMESFDGDGAIHDIRKLYMNSPTVEAQLLEKQSNRDRIYTLASEIGGYNHSHSDSLYKNLTSLPATQLSASAIPRNIGEENGVLDEYGLDFARRAENLPSHGNESSRSSQVQRRSEVQNSRV</sequence>
<dbReference type="Proteomes" id="UP001239111">
    <property type="component" value="Chromosome 1"/>
</dbReference>